<dbReference type="Pfam" id="PF05402">
    <property type="entry name" value="PqqD"/>
    <property type="match status" value="1"/>
</dbReference>
<dbReference type="AlphaFoldDB" id="A0A8D5ZI62"/>
<evidence type="ECO:0000313" key="2">
    <source>
        <dbReference type="Proteomes" id="UP000825123"/>
    </source>
</evidence>
<dbReference type="GeneID" id="66162051"/>
<accession>A0A8D5ZI62</accession>
<evidence type="ECO:0000313" key="1">
    <source>
        <dbReference type="EMBL" id="BCU69002.1"/>
    </source>
</evidence>
<protein>
    <submittedName>
        <fullName evidence="1">PqqD family protein</fullName>
    </submittedName>
</protein>
<keyword evidence="2" id="KW-1185">Reference proteome</keyword>
<dbReference type="Gene3D" id="1.10.10.1150">
    <property type="entry name" value="Coenzyme PQQ synthesis protein D (PqqD)"/>
    <property type="match status" value="1"/>
</dbReference>
<dbReference type="EMBL" id="AP024597">
    <property type="protein sequence ID" value="BCU69002.1"/>
    <property type="molecule type" value="Genomic_DNA"/>
</dbReference>
<name>A0A8D5ZI62_9CREN</name>
<proteinExistence type="predicted"/>
<reference evidence="1 2" key="1">
    <citation type="submission" date="2021-04" db="EMBL/GenBank/DDBJ databases">
        <title>Complete genome sequence of Stygiolobus sp. KN-1.</title>
        <authorList>
            <person name="Nakamura K."/>
            <person name="Sakai H."/>
            <person name="Kurosawa N."/>
        </authorList>
    </citation>
    <scope>NUCLEOTIDE SEQUENCE [LARGE SCALE GENOMIC DNA]</scope>
    <source>
        <strain evidence="1 2">KN-1</strain>
    </source>
</reference>
<dbReference type="InterPro" id="IPR041881">
    <property type="entry name" value="PqqD_sf"/>
</dbReference>
<dbReference type="Proteomes" id="UP000825123">
    <property type="component" value="Chromosome"/>
</dbReference>
<organism evidence="1 2">
    <name type="scientific">Stygiolobus caldivivus</name>
    <dbReference type="NCBI Taxonomy" id="2824673"/>
    <lineage>
        <taxon>Archaea</taxon>
        <taxon>Thermoproteota</taxon>
        <taxon>Thermoprotei</taxon>
        <taxon>Sulfolobales</taxon>
        <taxon>Sulfolobaceae</taxon>
        <taxon>Stygiolobus</taxon>
    </lineage>
</organism>
<sequence length="104" mass="11767">MSSDLGPEKEGVNFDEVKDLKPQKIGEFVDKSEDEEGYIIKVAEDKVYELAPIAYYVWEMCDGNRTVTQIVNQISQEANLSPDQVREPVVMVLNELKKASLISM</sequence>
<gene>
    <name evidence="1" type="ORF">KN1_02990</name>
</gene>
<dbReference type="InterPro" id="IPR008792">
    <property type="entry name" value="PQQD"/>
</dbReference>
<dbReference type="KEGG" id="csty:KN1_02990"/>
<dbReference type="RefSeq" id="WP_221289029.1">
    <property type="nucleotide sequence ID" value="NZ_AP024597.1"/>
</dbReference>